<reference evidence="1" key="1">
    <citation type="submission" date="2013-07" db="EMBL/GenBank/DDBJ databases">
        <title>The Genome Sequence of Cryptococcus pinus CBS10737.</title>
        <authorList>
            <consortium name="The Broad Institute Genome Sequencing Platform"/>
            <person name="Cuomo C."/>
            <person name="Litvintseva A."/>
            <person name="Chen Y."/>
            <person name="Heitman J."/>
            <person name="Sun S."/>
            <person name="Springer D."/>
            <person name="Dromer F."/>
            <person name="Young S.K."/>
            <person name="Zeng Q."/>
            <person name="Gargeya S."/>
            <person name="Fitzgerald M."/>
            <person name="Abouelleil A."/>
            <person name="Alvarado L."/>
            <person name="Berlin A.M."/>
            <person name="Chapman S.B."/>
            <person name="Dewar J."/>
            <person name="Goldberg J."/>
            <person name="Griggs A."/>
            <person name="Gujja S."/>
            <person name="Hansen M."/>
            <person name="Howarth C."/>
            <person name="Imamovic A."/>
            <person name="Larimer J."/>
            <person name="McCowan C."/>
            <person name="Murphy C."/>
            <person name="Pearson M."/>
            <person name="Priest M."/>
            <person name="Roberts A."/>
            <person name="Saif S."/>
            <person name="Shea T."/>
            <person name="Sykes S."/>
            <person name="Wortman J."/>
            <person name="Nusbaum C."/>
            <person name="Birren B."/>
        </authorList>
    </citation>
    <scope>NUCLEOTIDE SEQUENCE [LARGE SCALE GENOMIC DNA]</scope>
    <source>
        <strain evidence="1">CBS 10737</strain>
    </source>
</reference>
<name>A0A1B9I795_9TREE</name>
<accession>A0A1B9I795</accession>
<gene>
    <name evidence="1" type="ORF">I206_02083</name>
</gene>
<protein>
    <recommendedName>
        <fullName evidence="2">Tubulin-specific chaperone A</fullName>
    </recommendedName>
</protein>
<sequence length="99" mass="11431">MSAVNTPPSEDLEGDEKNYSMLDEFRQKQMADEARSKALDTTYENLKEYLKRIPKTEKLIPRLDNAYEALKSSIGTEDEEEKYTDWTKVCTEISKSDAN</sequence>
<evidence type="ECO:0000313" key="1">
    <source>
        <dbReference type="EMBL" id="OCF51369.1"/>
    </source>
</evidence>
<dbReference type="EMBL" id="KV700115">
    <property type="protein sequence ID" value="OCF51369.1"/>
    <property type="molecule type" value="Genomic_DNA"/>
</dbReference>
<proteinExistence type="predicted"/>
<reference evidence="1" key="2">
    <citation type="submission" date="2016-07" db="EMBL/GenBank/DDBJ databases">
        <title>Evolution of pathogenesis and genome organization in the Tremellales.</title>
        <authorList>
            <person name="Cuomo C."/>
            <person name="Litvintseva A."/>
            <person name="Heitman J."/>
            <person name="Chen Y."/>
            <person name="Sun S."/>
            <person name="Springer D."/>
            <person name="Dromer F."/>
            <person name="Young S."/>
            <person name="Zeng Q."/>
            <person name="Chapman S."/>
            <person name="Gujja S."/>
            <person name="Saif S."/>
            <person name="Birren B."/>
        </authorList>
    </citation>
    <scope>NUCLEOTIDE SEQUENCE</scope>
    <source>
        <strain evidence="1">CBS 10737</strain>
    </source>
</reference>
<organism evidence="1">
    <name type="scientific">Kwoniella pini CBS 10737</name>
    <dbReference type="NCBI Taxonomy" id="1296096"/>
    <lineage>
        <taxon>Eukaryota</taxon>
        <taxon>Fungi</taxon>
        <taxon>Dikarya</taxon>
        <taxon>Basidiomycota</taxon>
        <taxon>Agaricomycotina</taxon>
        <taxon>Tremellomycetes</taxon>
        <taxon>Tremellales</taxon>
        <taxon>Cryptococcaceae</taxon>
        <taxon>Kwoniella</taxon>
    </lineage>
</organism>
<evidence type="ECO:0008006" key="2">
    <source>
        <dbReference type="Google" id="ProtNLM"/>
    </source>
</evidence>
<dbReference type="AlphaFoldDB" id="A0A1B9I795"/>